<protein>
    <submittedName>
        <fullName evidence="2">Uncharacterized protein</fullName>
    </submittedName>
</protein>
<keyword evidence="1" id="KW-1133">Transmembrane helix</keyword>
<evidence type="ECO:0000313" key="2">
    <source>
        <dbReference type="EMBL" id="TWT93548.1"/>
    </source>
</evidence>
<dbReference type="PROSITE" id="PS51257">
    <property type="entry name" value="PROKAR_LIPOPROTEIN"/>
    <property type="match status" value="1"/>
</dbReference>
<evidence type="ECO:0000256" key="1">
    <source>
        <dbReference type="SAM" id="Phobius"/>
    </source>
</evidence>
<feature type="transmembrane region" description="Helical" evidence="1">
    <location>
        <begin position="7"/>
        <end position="25"/>
    </location>
</feature>
<keyword evidence="3" id="KW-1185">Reference proteome</keyword>
<proteinExistence type="predicted"/>
<sequence>MYFAKDLVNAFLLSAAFAVGLMLFGCDRKETVLDVDTPDGGVSVERDIDDGSISVDVDE</sequence>
<evidence type="ECO:0000313" key="3">
    <source>
        <dbReference type="Proteomes" id="UP000316213"/>
    </source>
</evidence>
<dbReference type="RefSeq" id="WP_146579376.1">
    <property type="nucleotide sequence ID" value="NZ_SJPM01000009.1"/>
</dbReference>
<gene>
    <name evidence="2" type="ORF">Pla100_40660</name>
</gene>
<keyword evidence="1" id="KW-0472">Membrane</keyword>
<reference evidence="2 3" key="1">
    <citation type="submission" date="2019-02" db="EMBL/GenBank/DDBJ databases">
        <title>Deep-cultivation of Planctomycetes and their phenomic and genomic characterization uncovers novel biology.</title>
        <authorList>
            <person name="Wiegand S."/>
            <person name="Jogler M."/>
            <person name="Boedeker C."/>
            <person name="Pinto D."/>
            <person name="Vollmers J."/>
            <person name="Rivas-Marin E."/>
            <person name="Kohn T."/>
            <person name="Peeters S.H."/>
            <person name="Heuer A."/>
            <person name="Rast P."/>
            <person name="Oberbeckmann S."/>
            <person name="Bunk B."/>
            <person name="Jeske O."/>
            <person name="Meyerdierks A."/>
            <person name="Storesund J.E."/>
            <person name="Kallscheuer N."/>
            <person name="Luecker S."/>
            <person name="Lage O.M."/>
            <person name="Pohl T."/>
            <person name="Merkel B.J."/>
            <person name="Hornburger P."/>
            <person name="Mueller R.-W."/>
            <person name="Bruemmer F."/>
            <person name="Labrenz M."/>
            <person name="Spormann A.M."/>
            <person name="Op Den Camp H."/>
            <person name="Overmann J."/>
            <person name="Amann R."/>
            <person name="Jetten M.S.M."/>
            <person name="Mascher T."/>
            <person name="Medema M.H."/>
            <person name="Devos D.P."/>
            <person name="Kaster A.-K."/>
            <person name="Ovreas L."/>
            <person name="Rohde M."/>
            <person name="Galperin M.Y."/>
            <person name="Jogler C."/>
        </authorList>
    </citation>
    <scope>NUCLEOTIDE SEQUENCE [LARGE SCALE GENOMIC DNA]</scope>
    <source>
        <strain evidence="2 3">Pla100</strain>
    </source>
</reference>
<organism evidence="2 3">
    <name type="scientific">Neorhodopirellula pilleata</name>
    <dbReference type="NCBI Taxonomy" id="2714738"/>
    <lineage>
        <taxon>Bacteria</taxon>
        <taxon>Pseudomonadati</taxon>
        <taxon>Planctomycetota</taxon>
        <taxon>Planctomycetia</taxon>
        <taxon>Pirellulales</taxon>
        <taxon>Pirellulaceae</taxon>
        <taxon>Neorhodopirellula</taxon>
    </lineage>
</organism>
<keyword evidence="1" id="KW-0812">Transmembrane</keyword>
<dbReference type="EMBL" id="SJPM01000009">
    <property type="protein sequence ID" value="TWT93548.1"/>
    <property type="molecule type" value="Genomic_DNA"/>
</dbReference>
<dbReference type="Proteomes" id="UP000316213">
    <property type="component" value="Unassembled WGS sequence"/>
</dbReference>
<name>A0A5C6A2R6_9BACT</name>
<comment type="caution">
    <text evidence="2">The sequence shown here is derived from an EMBL/GenBank/DDBJ whole genome shotgun (WGS) entry which is preliminary data.</text>
</comment>
<dbReference type="OrthoDB" id="291603at2"/>
<dbReference type="AlphaFoldDB" id="A0A5C6A2R6"/>
<accession>A0A5C6A2R6</accession>